<feature type="domain" description="HTH gntR-type" evidence="4">
    <location>
        <begin position="7"/>
        <end position="74"/>
    </location>
</feature>
<evidence type="ECO:0000256" key="1">
    <source>
        <dbReference type="ARBA" id="ARBA00023015"/>
    </source>
</evidence>
<dbReference type="EMBL" id="CP025430">
    <property type="protein sequence ID" value="AUH66341.1"/>
    <property type="molecule type" value="Genomic_DNA"/>
</dbReference>
<gene>
    <name evidence="5" type="ORF">CX676_12840</name>
</gene>
<dbReference type="OrthoDB" id="9028214at2"/>
<dbReference type="SUPFAM" id="SSF46785">
    <property type="entry name" value="Winged helix' DNA-binding domain"/>
    <property type="match status" value="1"/>
</dbReference>
<dbReference type="Pfam" id="PF07729">
    <property type="entry name" value="FCD"/>
    <property type="match status" value="1"/>
</dbReference>
<dbReference type="InterPro" id="IPR000524">
    <property type="entry name" value="Tscrpt_reg_HTH_GntR"/>
</dbReference>
<evidence type="ECO:0000313" key="6">
    <source>
        <dbReference type="Proteomes" id="UP000234530"/>
    </source>
</evidence>
<evidence type="ECO:0000259" key="4">
    <source>
        <dbReference type="PROSITE" id="PS50949"/>
    </source>
</evidence>
<proteinExistence type="predicted"/>
<dbReference type="SUPFAM" id="SSF48008">
    <property type="entry name" value="GntR ligand-binding domain-like"/>
    <property type="match status" value="1"/>
</dbReference>
<keyword evidence="2" id="KW-0238">DNA-binding</keyword>
<dbReference type="Proteomes" id="UP000234530">
    <property type="component" value="Chromosome"/>
</dbReference>
<dbReference type="GO" id="GO:0003677">
    <property type="term" value="F:DNA binding"/>
    <property type="evidence" value="ECO:0007669"/>
    <property type="project" value="UniProtKB-KW"/>
</dbReference>
<reference evidence="5 6" key="1">
    <citation type="journal article" date="2013" name="Antonie Van Leeuwenhoek">
        <title>Paracoccus zhejiangensis sp. nov., isolated from activated sludge in wastewater-treatment system.</title>
        <authorList>
            <person name="Wu Z.G."/>
            <person name="Zhang D.F."/>
            <person name="Liu Y.L."/>
            <person name="Wang F."/>
            <person name="Jiang X."/>
            <person name="Li C."/>
            <person name="Li S.P."/>
            <person name="Hong Q."/>
            <person name="Li W.J."/>
        </authorList>
    </citation>
    <scope>NUCLEOTIDE SEQUENCE [LARGE SCALE GENOMIC DNA]</scope>
    <source>
        <strain evidence="5 6">J6</strain>
    </source>
</reference>
<dbReference type="SMART" id="SM00345">
    <property type="entry name" value="HTH_GNTR"/>
    <property type="match status" value="1"/>
</dbReference>
<dbReference type="PROSITE" id="PS50949">
    <property type="entry name" value="HTH_GNTR"/>
    <property type="match status" value="1"/>
</dbReference>
<dbReference type="Gene3D" id="1.20.120.530">
    <property type="entry name" value="GntR ligand-binding domain-like"/>
    <property type="match status" value="1"/>
</dbReference>
<evidence type="ECO:0000313" key="5">
    <source>
        <dbReference type="EMBL" id="AUH66341.1"/>
    </source>
</evidence>
<evidence type="ECO:0000256" key="3">
    <source>
        <dbReference type="ARBA" id="ARBA00023163"/>
    </source>
</evidence>
<dbReference type="KEGG" id="pzh:CX676_12840"/>
<dbReference type="Gene3D" id="1.10.10.10">
    <property type="entry name" value="Winged helix-like DNA-binding domain superfamily/Winged helix DNA-binding domain"/>
    <property type="match status" value="1"/>
</dbReference>
<keyword evidence="6" id="KW-1185">Reference proteome</keyword>
<dbReference type="InterPro" id="IPR011711">
    <property type="entry name" value="GntR_C"/>
</dbReference>
<keyword evidence="3" id="KW-0804">Transcription</keyword>
<dbReference type="SMART" id="SM00895">
    <property type="entry name" value="FCD"/>
    <property type="match status" value="1"/>
</dbReference>
<dbReference type="AlphaFoldDB" id="A0A2H5F469"/>
<dbReference type="InterPro" id="IPR008920">
    <property type="entry name" value="TF_FadR/GntR_C"/>
</dbReference>
<accession>A0A2H5F469</accession>
<protein>
    <submittedName>
        <fullName evidence="5">GntR family transcriptional regulator</fullName>
    </submittedName>
</protein>
<evidence type="ECO:0000256" key="2">
    <source>
        <dbReference type="ARBA" id="ARBA00023125"/>
    </source>
</evidence>
<dbReference type="Pfam" id="PF00392">
    <property type="entry name" value="GntR"/>
    <property type="match status" value="1"/>
</dbReference>
<name>A0A2H5F469_9RHOB</name>
<organism evidence="5 6">
    <name type="scientific">Paracoccus zhejiangensis</name>
    <dbReference type="NCBI Taxonomy" id="1077935"/>
    <lineage>
        <taxon>Bacteria</taxon>
        <taxon>Pseudomonadati</taxon>
        <taxon>Pseudomonadota</taxon>
        <taxon>Alphaproteobacteria</taxon>
        <taxon>Rhodobacterales</taxon>
        <taxon>Paracoccaceae</taxon>
        <taxon>Paracoccus</taxon>
    </lineage>
</organism>
<dbReference type="PANTHER" id="PTHR43537">
    <property type="entry name" value="TRANSCRIPTIONAL REGULATOR, GNTR FAMILY"/>
    <property type="match status" value="1"/>
</dbReference>
<dbReference type="PANTHER" id="PTHR43537:SF5">
    <property type="entry name" value="UXU OPERON TRANSCRIPTIONAL REGULATOR"/>
    <property type="match status" value="1"/>
</dbReference>
<dbReference type="GO" id="GO:0003700">
    <property type="term" value="F:DNA-binding transcription factor activity"/>
    <property type="evidence" value="ECO:0007669"/>
    <property type="project" value="InterPro"/>
</dbReference>
<sequence length="226" mass="25561">MQGIADLPARDRAYHDLRYRILTGRLAPGTTLLETELAALLSLSRTPVREATIRLAEEGLIAIRPRHGITVRSLTLNDVRDILDVLSALEIRAVELVARRGLARADHDRLLHLMDRMERATEAGDIAQWSEMDDDFHSTVAGLCGNDRLLSTLDEYWSQQYRPRMMIVPLRPKPTQSNIEHRRIVEALAAGDVEAARLAQQQHRARADRQQLDLLRDRLADGADRA</sequence>
<dbReference type="InterPro" id="IPR036390">
    <property type="entry name" value="WH_DNA-bd_sf"/>
</dbReference>
<keyword evidence="1" id="KW-0805">Transcription regulation</keyword>
<dbReference type="InterPro" id="IPR036388">
    <property type="entry name" value="WH-like_DNA-bd_sf"/>
</dbReference>